<dbReference type="PANTHER" id="PTHR10252">
    <property type="entry name" value="HISTONE-LIKE TRANSCRIPTION FACTOR CCAAT-RELATED"/>
    <property type="match status" value="1"/>
</dbReference>
<feature type="region of interest" description="Disordered" evidence="3">
    <location>
        <begin position="69"/>
        <end position="96"/>
    </location>
</feature>
<evidence type="ECO:0000256" key="2">
    <source>
        <dbReference type="ARBA" id="ARBA00023242"/>
    </source>
</evidence>
<evidence type="ECO:0000313" key="4">
    <source>
        <dbReference type="EMBL" id="KAH0927405.1"/>
    </source>
</evidence>
<dbReference type="Proteomes" id="UP000824890">
    <property type="component" value="Unassembled WGS sequence"/>
</dbReference>
<dbReference type="PANTHER" id="PTHR10252:SF109">
    <property type="entry name" value="TRANSCRIPTION FACTOR CBF_NF-Y_ARCHAEAL HISTONE DOMAIN-CONTAINING PROTEIN"/>
    <property type="match status" value="1"/>
</dbReference>
<reference evidence="4 5" key="1">
    <citation type="submission" date="2021-05" db="EMBL/GenBank/DDBJ databases">
        <title>Genome Assembly of Synthetic Allotetraploid Brassica napus Reveals Homoeologous Exchanges between Subgenomes.</title>
        <authorList>
            <person name="Davis J.T."/>
        </authorList>
    </citation>
    <scope>NUCLEOTIDE SEQUENCE [LARGE SCALE GENOMIC DNA]</scope>
    <source>
        <strain evidence="5">cv. Da-Ae</strain>
        <tissue evidence="4">Seedling</tissue>
    </source>
</reference>
<feature type="compositionally biased region" description="Basic and acidic residues" evidence="3">
    <location>
        <begin position="206"/>
        <end position="218"/>
    </location>
</feature>
<dbReference type="SUPFAM" id="SSF47113">
    <property type="entry name" value="Histone-fold"/>
    <property type="match status" value="1"/>
</dbReference>
<sequence>MLGDHNQELLLLQQSLWNCLFFQELCDRTYEITLERGAKTVSSLHLKHCVETYDVFDFMREVVSKVPDYGQAQGQGQGNATMKPISDEVNDSDEEYKKSKTVSLSSSYKRWGMLSPVAGVVEGDDEKEVVEDELLDRHGGTATSSRQHPGGRVSVITTREREEGCRRLHCRTKRRHQATTSESKRWHCSVKRRHQATTSKSKRRIHIDLNAESHDLNETKLAPATDTDTASEEYP</sequence>
<protein>
    <recommendedName>
        <fullName evidence="6">Transcription factor CBF/NF-Y/archaeal histone domain-containing protein</fullName>
    </recommendedName>
</protein>
<dbReference type="Gene3D" id="1.10.20.10">
    <property type="entry name" value="Histone, subunit A"/>
    <property type="match status" value="1"/>
</dbReference>
<dbReference type="InterPro" id="IPR050568">
    <property type="entry name" value="Transcr_DNA_Rep_Reg"/>
</dbReference>
<gene>
    <name evidence="4" type="ORF">HID58_019661</name>
</gene>
<proteinExistence type="predicted"/>
<comment type="subcellular location">
    <subcellularLocation>
        <location evidence="1">Nucleus</location>
    </subcellularLocation>
</comment>
<dbReference type="EMBL" id="JAGKQM010000005">
    <property type="protein sequence ID" value="KAH0927405.1"/>
    <property type="molecule type" value="Genomic_DNA"/>
</dbReference>
<name>A0ABQ8DDE5_BRANA</name>
<feature type="region of interest" description="Disordered" evidence="3">
    <location>
        <begin position="174"/>
        <end position="235"/>
    </location>
</feature>
<evidence type="ECO:0000256" key="1">
    <source>
        <dbReference type="ARBA" id="ARBA00004123"/>
    </source>
</evidence>
<comment type="caution">
    <text evidence="4">The sequence shown here is derived from an EMBL/GenBank/DDBJ whole genome shotgun (WGS) entry which is preliminary data.</text>
</comment>
<keyword evidence="5" id="KW-1185">Reference proteome</keyword>
<keyword evidence="2" id="KW-0539">Nucleus</keyword>
<organism evidence="4 5">
    <name type="scientific">Brassica napus</name>
    <name type="common">Rape</name>
    <dbReference type="NCBI Taxonomy" id="3708"/>
    <lineage>
        <taxon>Eukaryota</taxon>
        <taxon>Viridiplantae</taxon>
        <taxon>Streptophyta</taxon>
        <taxon>Embryophyta</taxon>
        <taxon>Tracheophyta</taxon>
        <taxon>Spermatophyta</taxon>
        <taxon>Magnoliopsida</taxon>
        <taxon>eudicotyledons</taxon>
        <taxon>Gunneridae</taxon>
        <taxon>Pentapetalae</taxon>
        <taxon>rosids</taxon>
        <taxon>malvids</taxon>
        <taxon>Brassicales</taxon>
        <taxon>Brassicaceae</taxon>
        <taxon>Brassiceae</taxon>
        <taxon>Brassica</taxon>
    </lineage>
</organism>
<evidence type="ECO:0000256" key="3">
    <source>
        <dbReference type="SAM" id="MobiDB-lite"/>
    </source>
</evidence>
<evidence type="ECO:0008006" key="6">
    <source>
        <dbReference type="Google" id="ProtNLM"/>
    </source>
</evidence>
<feature type="compositionally biased region" description="Basic residues" evidence="3">
    <location>
        <begin position="186"/>
        <end position="205"/>
    </location>
</feature>
<accession>A0ABQ8DDE5</accession>
<dbReference type="InterPro" id="IPR009072">
    <property type="entry name" value="Histone-fold"/>
</dbReference>
<evidence type="ECO:0000313" key="5">
    <source>
        <dbReference type="Proteomes" id="UP000824890"/>
    </source>
</evidence>
<feature type="non-terminal residue" evidence="4">
    <location>
        <position position="235"/>
    </location>
</feature>